<sequence length="165" mass="18066">MKGRKEQSRKEANDSTRRNGGAGVHDCMCSFPMSECLPAPFPARGTVAELHPSTKHSRRPRQERVETCIAGEMQHAAALSERGGWKRGAAALHRTGQAPNQPTRSSVLCKYNTVSQCIRGTEISSRADRVLLHQRSSTSLTCWVAYPRVTQASSSGSSNPPHRRA</sequence>
<evidence type="ECO:0000313" key="2">
    <source>
        <dbReference type="EMBL" id="KAK4106203.1"/>
    </source>
</evidence>
<accession>A0AAN6Q9R9</accession>
<protein>
    <submittedName>
        <fullName evidence="2">Uncharacterized protein</fullName>
    </submittedName>
</protein>
<reference evidence="2" key="1">
    <citation type="journal article" date="2023" name="Mol. Phylogenet. Evol.">
        <title>Genome-scale phylogeny and comparative genomics of the fungal order Sordariales.</title>
        <authorList>
            <person name="Hensen N."/>
            <person name="Bonometti L."/>
            <person name="Westerberg I."/>
            <person name="Brannstrom I.O."/>
            <person name="Guillou S."/>
            <person name="Cros-Aarteil S."/>
            <person name="Calhoun S."/>
            <person name="Haridas S."/>
            <person name="Kuo A."/>
            <person name="Mondo S."/>
            <person name="Pangilinan J."/>
            <person name="Riley R."/>
            <person name="LaButti K."/>
            <person name="Andreopoulos B."/>
            <person name="Lipzen A."/>
            <person name="Chen C."/>
            <person name="Yan M."/>
            <person name="Daum C."/>
            <person name="Ng V."/>
            <person name="Clum A."/>
            <person name="Steindorff A."/>
            <person name="Ohm R.A."/>
            <person name="Martin F."/>
            <person name="Silar P."/>
            <person name="Natvig D.O."/>
            <person name="Lalanne C."/>
            <person name="Gautier V."/>
            <person name="Ament-Velasquez S.L."/>
            <person name="Kruys A."/>
            <person name="Hutchinson M.I."/>
            <person name="Powell A.J."/>
            <person name="Barry K."/>
            <person name="Miller A.N."/>
            <person name="Grigoriev I.V."/>
            <person name="Debuchy R."/>
            <person name="Gladieux P."/>
            <person name="Hiltunen Thoren M."/>
            <person name="Johannesson H."/>
        </authorList>
    </citation>
    <scope>NUCLEOTIDE SEQUENCE</scope>
    <source>
        <strain evidence="2">CBS 757.83</strain>
    </source>
</reference>
<comment type="caution">
    <text evidence="2">The sequence shown here is derived from an EMBL/GenBank/DDBJ whole genome shotgun (WGS) entry which is preliminary data.</text>
</comment>
<feature type="region of interest" description="Disordered" evidence="1">
    <location>
        <begin position="1"/>
        <end position="23"/>
    </location>
</feature>
<gene>
    <name evidence="2" type="ORF">N658DRAFT_10573</name>
</gene>
<name>A0AAN6Q9R9_9PEZI</name>
<dbReference type="Proteomes" id="UP001305647">
    <property type="component" value="Unassembled WGS sequence"/>
</dbReference>
<feature type="compositionally biased region" description="Basic and acidic residues" evidence="1">
    <location>
        <begin position="1"/>
        <end position="17"/>
    </location>
</feature>
<evidence type="ECO:0000256" key="1">
    <source>
        <dbReference type="SAM" id="MobiDB-lite"/>
    </source>
</evidence>
<evidence type="ECO:0000313" key="3">
    <source>
        <dbReference type="Proteomes" id="UP001305647"/>
    </source>
</evidence>
<dbReference type="EMBL" id="MU863624">
    <property type="protein sequence ID" value="KAK4106203.1"/>
    <property type="molecule type" value="Genomic_DNA"/>
</dbReference>
<organism evidence="2 3">
    <name type="scientific">Parathielavia hyrcaniae</name>
    <dbReference type="NCBI Taxonomy" id="113614"/>
    <lineage>
        <taxon>Eukaryota</taxon>
        <taxon>Fungi</taxon>
        <taxon>Dikarya</taxon>
        <taxon>Ascomycota</taxon>
        <taxon>Pezizomycotina</taxon>
        <taxon>Sordariomycetes</taxon>
        <taxon>Sordariomycetidae</taxon>
        <taxon>Sordariales</taxon>
        <taxon>Chaetomiaceae</taxon>
        <taxon>Parathielavia</taxon>
    </lineage>
</organism>
<reference evidence="2" key="2">
    <citation type="submission" date="2023-05" db="EMBL/GenBank/DDBJ databases">
        <authorList>
            <consortium name="Lawrence Berkeley National Laboratory"/>
            <person name="Steindorff A."/>
            <person name="Hensen N."/>
            <person name="Bonometti L."/>
            <person name="Westerberg I."/>
            <person name="Brannstrom I.O."/>
            <person name="Guillou S."/>
            <person name="Cros-Aarteil S."/>
            <person name="Calhoun S."/>
            <person name="Haridas S."/>
            <person name="Kuo A."/>
            <person name="Mondo S."/>
            <person name="Pangilinan J."/>
            <person name="Riley R."/>
            <person name="Labutti K."/>
            <person name="Andreopoulos B."/>
            <person name="Lipzen A."/>
            <person name="Chen C."/>
            <person name="Yanf M."/>
            <person name="Daum C."/>
            <person name="Ng V."/>
            <person name="Clum A."/>
            <person name="Ohm R."/>
            <person name="Martin F."/>
            <person name="Silar P."/>
            <person name="Natvig D."/>
            <person name="Lalanne C."/>
            <person name="Gautier V."/>
            <person name="Ament-Velasquez S.L."/>
            <person name="Kruys A."/>
            <person name="Hutchinson M.I."/>
            <person name="Powell A.J."/>
            <person name="Barry K."/>
            <person name="Miller A.N."/>
            <person name="Grigoriev I.V."/>
            <person name="Debuchy R."/>
            <person name="Gladieux P."/>
            <person name="Thoren M.H."/>
            <person name="Johannesson H."/>
        </authorList>
    </citation>
    <scope>NUCLEOTIDE SEQUENCE</scope>
    <source>
        <strain evidence="2">CBS 757.83</strain>
    </source>
</reference>
<dbReference type="AlphaFoldDB" id="A0AAN6Q9R9"/>
<keyword evidence="3" id="KW-1185">Reference proteome</keyword>
<proteinExistence type="predicted"/>